<gene>
    <name evidence="1" type="ORF">ACFO5I_01225</name>
</gene>
<dbReference type="Pfam" id="PF02810">
    <property type="entry name" value="SEC-C"/>
    <property type="match status" value="1"/>
</dbReference>
<reference evidence="2" key="1">
    <citation type="journal article" date="2019" name="Int. J. Syst. Evol. Microbiol.">
        <title>The Global Catalogue of Microorganisms (GCM) 10K type strain sequencing project: providing services to taxonomists for standard genome sequencing and annotation.</title>
        <authorList>
            <consortium name="The Broad Institute Genomics Platform"/>
            <consortium name="The Broad Institute Genome Sequencing Center for Infectious Disease"/>
            <person name="Wu L."/>
            <person name="Ma J."/>
        </authorList>
    </citation>
    <scope>NUCLEOTIDE SEQUENCE [LARGE SCALE GENOMIC DNA]</scope>
    <source>
        <strain evidence="2">CGMCC 1.19032</strain>
    </source>
</reference>
<organism evidence="1 2">
    <name type="scientific">Enterococcus lemanii</name>
    <dbReference type="NCBI Taxonomy" id="1159752"/>
    <lineage>
        <taxon>Bacteria</taxon>
        <taxon>Bacillati</taxon>
        <taxon>Bacillota</taxon>
        <taxon>Bacilli</taxon>
        <taxon>Lactobacillales</taxon>
        <taxon>Enterococcaceae</taxon>
        <taxon>Enterococcus</taxon>
    </lineage>
</organism>
<dbReference type="EMBL" id="JBHSGS010000007">
    <property type="protein sequence ID" value="MFC4718368.1"/>
    <property type="molecule type" value="Genomic_DNA"/>
</dbReference>
<accession>A0ABV9MUN5</accession>
<dbReference type="SUPFAM" id="SSF103642">
    <property type="entry name" value="Sec-C motif"/>
    <property type="match status" value="1"/>
</dbReference>
<keyword evidence="2" id="KW-1185">Reference proteome</keyword>
<evidence type="ECO:0000313" key="2">
    <source>
        <dbReference type="Proteomes" id="UP001595969"/>
    </source>
</evidence>
<evidence type="ECO:0000313" key="1">
    <source>
        <dbReference type="EMBL" id="MFC4718368.1"/>
    </source>
</evidence>
<comment type="caution">
    <text evidence="1">The sequence shown here is derived from an EMBL/GenBank/DDBJ whole genome shotgun (WGS) entry which is preliminary data.</text>
</comment>
<proteinExistence type="predicted"/>
<sequence length="224" mass="25897">MFEKKKQLNQILNPWLHSFQKSSYYQELDPLEKKFSLTVVKSYADFMLVDFDRLPNRWTKKETVTTLKKMLKNYADNDDHLYAAIPCLGTFFLFLESQGNLKNSDALINGLMDVEEKVLGINYDDEHLIALEEEALAFAKEMGLTFANVEEVHDYIAFFIANMDHLDEIRADIESMRPSKSKQTKKKKTKSDPNLLCPCGSGKNFKECCGRFDNVIAFPNRLNQ</sequence>
<dbReference type="Proteomes" id="UP001595969">
    <property type="component" value="Unassembled WGS sequence"/>
</dbReference>
<dbReference type="Gene3D" id="3.10.450.50">
    <property type="match status" value="1"/>
</dbReference>
<dbReference type="RefSeq" id="WP_204653773.1">
    <property type="nucleotide sequence ID" value="NZ_JAFBFD010000013.1"/>
</dbReference>
<name>A0ABV9MUN5_9ENTE</name>
<protein>
    <submittedName>
        <fullName evidence="1">SEC-C domain-containing protein</fullName>
    </submittedName>
</protein>
<dbReference type="InterPro" id="IPR004027">
    <property type="entry name" value="SEC_C_motif"/>
</dbReference>